<feature type="transmembrane region" description="Helical" evidence="1">
    <location>
        <begin position="39"/>
        <end position="61"/>
    </location>
</feature>
<dbReference type="AlphaFoldDB" id="A0A1H3P6L7"/>
<keyword evidence="1" id="KW-0472">Membrane</keyword>
<sequence length="264" mass="29517">MSNRSHLILLLIAHLLLAGLLLGAFLCLLLHRPGSQQFNLAGAGAALALLLLAWVGALLVGQLWQRRWVRAGALAMLVLTDGLALCAGWLLMFVFIGEPVKVYASPEEAQALTLDQLFWLRSKPSGDDEEYLVMDRGWQFEKTETLNDSTFSTCWTFQDPNQRWLAEVVYESRGHRNVASLTYATSNRKTFDAIKAQVAASHMTHVGRRTEQGAEWHYFQSGGYDVGLAVYSTPQTAPATRYIVFVRPTSMRPYRGSLKWKGVL</sequence>
<organism evidence="2 3">
    <name type="scientific">Hymenobacter psychrophilus</name>
    <dbReference type="NCBI Taxonomy" id="651662"/>
    <lineage>
        <taxon>Bacteria</taxon>
        <taxon>Pseudomonadati</taxon>
        <taxon>Bacteroidota</taxon>
        <taxon>Cytophagia</taxon>
        <taxon>Cytophagales</taxon>
        <taxon>Hymenobacteraceae</taxon>
        <taxon>Hymenobacter</taxon>
    </lineage>
</organism>
<keyword evidence="1" id="KW-1133">Transmembrane helix</keyword>
<evidence type="ECO:0000313" key="2">
    <source>
        <dbReference type="EMBL" id="SDY96728.1"/>
    </source>
</evidence>
<protein>
    <submittedName>
        <fullName evidence="2">Uncharacterized protein</fullName>
    </submittedName>
</protein>
<evidence type="ECO:0000313" key="3">
    <source>
        <dbReference type="Proteomes" id="UP000199249"/>
    </source>
</evidence>
<dbReference type="EMBL" id="FNOV01000023">
    <property type="protein sequence ID" value="SDY96728.1"/>
    <property type="molecule type" value="Genomic_DNA"/>
</dbReference>
<proteinExistence type="predicted"/>
<reference evidence="3" key="1">
    <citation type="submission" date="2016-10" db="EMBL/GenBank/DDBJ databases">
        <authorList>
            <person name="Varghese N."/>
            <person name="Submissions S."/>
        </authorList>
    </citation>
    <scope>NUCLEOTIDE SEQUENCE [LARGE SCALE GENOMIC DNA]</scope>
    <source>
        <strain evidence="3">CGMCC 1.8975</strain>
    </source>
</reference>
<dbReference type="RefSeq" id="WP_092743828.1">
    <property type="nucleotide sequence ID" value="NZ_FNOV01000023.1"/>
</dbReference>
<dbReference type="Proteomes" id="UP000199249">
    <property type="component" value="Unassembled WGS sequence"/>
</dbReference>
<feature type="transmembrane region" description="Helical" evidence="1">
    <location>
        <begin position="73"/>
        <end position="96"/>
    </location>
</feature>
<accession>A0A1H3P6L7</accession>
<evidence type="ECO:0000256" key="1">
    <source>
        <dbReference type="SAM" id="Phobius"/>
    </source>
</evidence>
<name>A0A1H3P6L7_9BACT</name>
<keyword evidence="3" id="KW-1185">Reference proteome</keyword>
<keyword evidence="1" id="KW-0812">Transmembrane</keyword>
<gene>
    <name evidence="2" type="ORF">SAMN04488069_12310</name>
</gene>